<keyword evidence="7" id="KW-0560">Oxidoreductase</keyword>
<dbReference type="InterPro" id="IPR017972">
    <property type="entry name" value="Cyt_P450_CS"/>
</dbReference>
<evidence type="ECO:0008006" key="11">
    <source>
        <dbReference type="Google" id="ProtNLM"/>
    </source>
</evidence>
<comment type="cofactor">
    <cofactor evidence="1 6">
        <name>heme</name>
        <dbReference type="ChEBI" id="CHEBI:30413"/>
    </cofactor>
</comment>
<name>A0A0A1T250_9HYPO</name>
<proteinExistence type="inferred from homology"/>
<dbReference type="InterPro" id="IPR002401">
    <property type="entry name" value="Cyt_P450_E_grp-I"/>
</dbReference>
<feature type="transmembrane region" description="Helical" evidence="8">
    <location>
        <begin position="20"/>
        <end position="42"/>
    </location>
</feature>
<gene>
    <name evidence="9" type="ORF">VHEMI00340</name>
</gene>
<comment type="similarity">
    <text evidence="2 7">Belongs to the cytochrome P450 family.</text>
</comment>
<dbReference type="HOGENOM" id="CLU_001570_14_0_1"/>
<dbReference type="Gene3D" id="1.10.630.10">
    <property type="entry name" value="Cytochrome P450"/>
    <property type="match status" value="1"/>
</dbReference>
<dbReference type="PROSITE" id="PS00086">
    <property type="entry name" value="CYTOCHROME_P450"/>
    <property type="match status" value="1"/>
</dbReference>
<dbReference type="OrthoDB" id="3934656at2759"/>
<dbReference type="PANTHER" id="PTHR24305">
    <property type="entry name" value="CYTOCHROME P450"/>
    <property type="match status" value="1"/>
</dbReference>
<keyword evidence="7" id="KW-0503">Monooxygenase</keyword>
<evidence type="ECO:0000256" key="1">
    <source>
        <dbReference type="ARBA" id="ARBA00001971"/>
    </source>
</evidence>
<evidence type="ECO:0000256" key="8">
    <source>
        <dbReference type="SAM" id="Phobius"/>
    </source>
</evidence>
<sequence length="524" mass="58418">MELIWIWDLVGRVGRVLATSLTYVVTIASLALSTIAVYRIAFHPLSGIPGPKLAALSNVWYAYQVRNGRAAILGKTLHRKYGPVVRVGPNEVWFDSKEAFDVIYGTSGKGLEKSDFYLATSLSKPQFDRLLNPTFPDTLDLLSERDVKRYRVQRRLIGPTYKAANVAKYGSSVDKTLDRIIERLDMLKGQKIDLKEWMHITAVECLGASVLSWSPGMLKAGTDWSSSKHSYMGWRRKSVFGLFPPMSKMDMWSSTLGRRFGNLWGVTFPTPKNFRAFFPDVARKVKTRCKSALSAHPTKDVRNDLLADLILLHQERPEFTAQYLTKMAMTNFGAGHETMASTLTSVLCALGSNKSIQQQVRNEIAQAAKPIDLSDQTQLQLTRAVIKETMRLRPVIAMGLPREAASDLVIGGCWIPRGTTVGCNPIALHRNEAICGSAPDDFQPQRWLDDAERLKSMERYNLSWGGGSRSCPGRHLAELIVLRVVVALVKSFEIDVTIPPEEEMPSYFLSMMTGVSATLLSLAD</sequence>
<dbReference type="PANTHER" id="PTHR24305:SF232">
    <property type="entry name" value="P450, PUTATIVE (EUROFUNG)-RELATED"/>
    <property type="match status" value="1"/>
</dbReference>
<keyword evidence="5 6" id="KW-0408">Iron</keyword>
<feature type="binding site" description="axial binding residue" evidence="6">
    <location>
        <position position="471"/>
    </location>
    <ligand>
        <name>heme</name>
        <dbReference type="ChEBI" id="CHEBI:30413"/>
    </ligand>
    <ligandPart>
        <name>Fe</name>
        <dbReference type="ChEBI" id="CHEBI:18248"/>
    </ligandPart>
</feature>
<evidence type="ECO:0000256" key="3">
    <source>
        <dbReference type="ARBA" id="ARBA00022617"/>
    </source>
</evidence>
<evidence type="ECO:0000313" key="10">
    <source>
        <dbReference type="Proteomes" id="UP000039046"/>
    </source>
</evidence>
<dbReference type="InterPro" id="IPR001128">
    <property type="entry name" value="Cyt_P450"/>
</dbReference>
<evidence type="ECO:0000313" key="9">
    <source>
        <dbReference type="EMBL" id="CEJ80135.1"/>
    </source>
</evidence>
<dbReference type="SUPFAM" id="SSF48264">
    <property type="entry name" value="Cytochrome P450"/>
    <property type="match status" value="1"/>
</dbReference>
<reference evidence="9 10" key="1">
    <citation type="journal article" date="2015" name="Genome Announc.">
        <title>Draft Genome Sequence and Gene Annotation of the Entomopathogenic Fungus Verticillium hemipterigenum.</title>
        <authorList>
            <person name="Horn F."/>
            <person name="Habel A."/>
            <person name="Scharf D.H."/>
            <person name="Dworschak J."/>
            <person name="Brakhage A.A."/>
            <person name="Guthke R."/>
            <person name="Hertweck C."/>
            <person name="Linde J."/>
        </authorList>
    </citation>
    <scope>NUCLEOTIDE SEQUENCE [LARGE SCALE GENOMIC DNA]</scope>
</reference>
<evidence type="ECO:0000256" key="6">
    <source>
        <dbReference type="PIRSR" id="PIRSR602401-1"/>
    </source>
</evidence>
<dbReference type="GO" id="GO:0020037">
    <property type="term" value="F:heme binding"/>
    <property type="evidence" value="ECO:0007669"/>
    <property type="project" value="InterPro"/>
</dbReference>
<dbReference type="STRING" id="1531966.A0A0A1T250"/>
<keyword evidence="10" id="KW-1185">Reference proteome</keyword>
<dbReference type="EMBL" id="CDHN01000001">
    <property type="protein sequence ID" value="CEJ80135.1"/>
    <property type="molecule type" value="Genomic_DNA"/>
</dbReference>
<keyword evidence="3 6" id="KW-0349">Heme</keyword>
<dbReference type="InterPro" id="IPR050121">
    <property type="entry name" value="Cytochrome_P450_monoxygenase"/>
</dbReference>
<accession>A0A0A1T250</accession>
<evidence type="ECO:0000256" key="7">
    <source>
        <dbReference type="RuleBase" id="RU000461"/>
    </source>
</evidence>
<dbReference type="PRINTS" id="PR00385">
    <property type="entry name" value="P450"/>
</dbReference>
<dbReference type="Pfam" id="PF00067">
    <property type="entry name" value="p450"/>
    <property type="match status" value="1"/>
</dbReference>
<organism evidence="9 10">
    <name type="scientific">[Torrubiella] hemipterigena</name>
    <dbReference type="NCBI Taxonomy" id="1531966"/>
    <lineage>
        <taxon>Eukaryota</taxon>
        <taxon>Fungi</taxon>
        <taxon>Dikarya</taxon>
        <taxon>Ascomycota</taxon>
        <taxon>Pezizomycotina</taxon>
        <taxon>Sordariomycetes</taxon>
        <taxon>Hypocreomycetidae</taxon>
        <taxon>Hypocreales</taxon>
        <taxon>Clavicipitaceae</taxon>
        <taxon>Clavicipitaceae incertae sedis</taxon>
        <taxon>'Torrubiella' clade</taxon>
    </lineage>
</organism>
<dbReference type="InterPro" id="IPR036396">
    <property type="entry name" value="Cyt_P450_sf"/>
</dbReference>
<keyword evidence="8" id="KW-0472">Membrane</keyword>
<evidence type="ECO:0000256" key="5">
    <source>
        <dbReference type="ARBA" id="ARBA00023004"/>
    </source>
</evidence>
<keyword evidence="4 6" id="KW-0479">Metal-binding</keyword>
<dbReference type="GO" id="GO:0016705">
    <property type="term" value="F:oxidoreductase activity, acting on paired donors, with incorporation or reduction of molecular oxygen"/>
    <property type="evidence" value="ECO:0007669"/>
    <property type="project" value="InterPro"/>
</dbReference>
<evidence type="ECO:0000256" key="2">
    <source>
        <dbReference type="ARBA" id="ARBA00010617"/>
    </source>
</evidence>
<dbReference type="GO" id="GO:0005506">
    <property type="term" value="F:iron ion binding"/>
    <property type="evidence" value="ECO:0007669"/>
    <property type="project" value="InterPro"/>
</dbReference>
<keyword evidence="8" id="KW-1133">Transmembrane helix</keyword>
<dbReference type="GO" id="GO:0004497">
    <property type="term" value="F:monooxygenase activity"/>
    <property type="evidence" value="ECO:0007669"/>
    <property type="project" value="UniProtKB-KW"/>
</dbReference>
<keyword evidence="8" id="KW-0812">Transmembrane</keyword>
<protein>
    <recommendedName>
        <fullName evidence="11">Cytochrome P450</fullName>
    </recommendedName>
</protein>
<dbReference type="PRINTS" id="PR00463">
    <property type="entry name" value="EP450I"/>
</dbReference>
<evidence type="ECO:0000256" key="4">
    <source>
        <dbReference type="ARBA" id="ARBA00022723"/>
    </source>
</evidence>
<dbReference type="AlphaFoldDB" id="A0A0A1T250"/>
<dbReference type="Proteomes" id="UP000039046">
    <property type="component" value="Unassembled WGS sequence"/>
</dbReference>